<keyword evidence="2" id="KW-1185">Reference proteome</keyword>
<organism evidence="1 2">
    <name type="scientific">Koribacter versatilis (strain Ellin345)</name>
    <dbReference type="NCBI Taxonomy" id="204669"/>
    <lineage>
        <taxon>Bacteria</taxon>
        <taxon>Pseudomonadati</taxon>
        <taxon>Acidobacteriota</taxon>
        <taxon>Terriglobia</taxon>
        <taxon>Terriglobales</taxon>
        <taxon>Candidatus Korobacteraceae</taxon>
        <taxon>Candidatus Korobacter</taxon>
    </lineage>
</organism>
<name>Q1IJI9_KORVE</name>
<dbReference type="EMBL" id="CP000360">
    <property type="protein sequence ID" value="ABF42961.1"/>
    <property type="molecule type" value="Genomic_DNA"/>
</dbReference>
<reference evidence="1 2" key="1">
    <citation type="journal article" date="2009" name="Appl. Environ. Microbiol.">
        <title>Three genomes from the phylum Acidobacteria provide insight into the lifestyles of these microorganisms in soils.</title>
        <authorList>
            <person name="Ward N.L."/>
            <person name="Challacombe J.F."/>
            <person name="Janssen P.H."/>
            <person name="Henrissat B."/>
            <person name="Coutinho P.M."/>
            <person name="Wu M."/>
            <person name="Xie G."/>
            <person name="Haft D.H."/>
            <person name="Sait M."/>
            <person name="Badger J."/>
            <person name="Barabote R.D."/>
            <person name="Bradley B."/>
            <person name="Brettin T.S."/>
            <person name="Brinkac L.M."/>
            <person name="Bruce D."/>
            <person name="Creasy T."/>
            <person name="Daugherty S.C."/>
            <person name="Davidsen T.M."/>
            <person name="DeBoy R.T."/>
            <person name="Detter J.C."/>
            <person name="Dodson R.J."/>
            <person name="Durkin A.S."/>
            <person name="Ganapathy A."/>
            <person name="Gwinn-Giglio M."/>
            <person name="Han C.S."/>
            <person name="Khouri H."/>
            <person name="Kiss H."/>
            <person name="Kothari S.P."/>
            <person name="Madupu R."/>
            <person name="Nelson K.E."/>
            <person name="Nelson W.C."/>
            <person name="Paulsen I."/>
            <person name="Penn K."/>
            <person name="Ren Q."/>
            <person name="Rosovitz M.J."/>
            <person name="Selengut J.D."/>
            <person name="Shrivastava S."/>
            <person name="Sullivan S.A."/>
            <person name="Tapia R."/>
            <person name="Thompson L.S."/>
            <person name="Watkins K.L."/>
            <person name="Yang Q."/>
            <person name="Yu C."/>
            <person name="Zafar N."/>
            <person name="Zhou L."/>
            <person name="Kuske C.R."/>
        </authorList>
    </citation>
    <scope>NUCLEOTIDE SEQUENCE [LARGE SCALE GENOMIC DNA]</scope>
    <source>
        <strain evidence="1 2">Ellin345</strain>
    </source>
</reference>
<dbReference type="KEGG" id="aba:Acid345_3961"/>
<dbReference type="AlphaFoldDB" id="Q1IJI9"/>
<accession>Q1IJI9</accession>
<protein>
    <submittedName>
        <fullName evidence="1">Uncharacterized protein</fullName>
    </submittedName>
</protein>
<sequence>MRGVEALNTFGESLMQAMGAEKKRGRGHPFDISDETLKHRRNALLWPLEECWAQIGWELQTANTLAAIRKALSKTQGLNCHELDRFRNELTAKCNKSRIAQLRKEIDSMKRAGPKLYREAISAEESLHTVRIALQESVTKEDQADMREALAKREQQNESAKAAWDAHGISLKHLSDELEKSEAYLSQSELLEFIRSEGRYSREPEKFANAMAGLPEVSWRTSAERCAQFQSRPSMTYEMFVVVSAALESAPRSRRETLRLLKSGIQGERAKLRDAKRVLSEDWFYLTSAVKKTVISRLPARALPFRIFEKFELGRKVRSAADRIRAEEQKLSRTSGGS</sequence>
<dbReference type="HOGENOM" id="CLU_820805_0_0_0"/>
<dbReference type="Proteomes" id="UP000002432">
    <property type="component" value="Chromosome"/>
</dbReference>
<dbReference type="EnsemblBacteria" id="ABF42961">
    <property type="protein sequence ID" value="ABF42961"/>
    <property type="gene ID" value="Acid345_3961"/>
</dbReference>
<gene>
    <name evidence="1" type="ordered locus">Acid345_3961</name>
</gene>
<proteinExistence type="predicted"/>
<evidence type="ECO:0000313" key="2">
    <source>
        <dbReference type="Proteomes" id="UP000002432"/>
    </source>
</evidence>
<evidence type="ECO:0000313" key="1">
    <source>
        <dbReference type="EMBL" id="ABF42961.1"/>
    </source>
</evidence>